<dbReference type="PANTHER" id="PTHR43765:SF2">
    <property type="entry name" value="2-DEHYDROPANTOATE 2-REDUCTASE"/>
    <property type="match status" value="1"/>
</dbReference>
<dbReference type="GO" id="GO:0008677">
    <property type="term" value="F:2-dehydropantoate 2-reductase activity"/>
    <property type="evidence" value="ECO:0007669"/>
    <property type="project" value="UniProtKB-EC"/>
</dbReference>
<dbReference type="EMBL" id="JABBGA010000003">
    <property type="protein sequence ID" value="NML25061.1"/>
    <property type="molecule type" value="Genomic_DNA"/>
</dbReference>
<evidence type="ECO:0000256" key="5">
    <source>
        <dbReference type="ARBA" id="ARBA00022655"/>
    </source>
</evidence>
<dbReference type="InterPro" id="IPR013752">
    <property type="entry name" value="KPA_reductase"/>
</dbReference>
<dbReference type="Proteomes" id="UP000580043">
    <property type="component" value="Unassembled WGS sequence"/>
</dbReference>
<evidence type="ECO:0000256" key="7">
    <source>
        <dbReference type="ARBA" id="ARBA00023002"/>
    </source>
</evidence>
<dbReference type="EC" id="1.1.1.169" evidence="3 10"/>
<dbReference type="InterPro" id="IPR013332">
    <property type="entry name" value="KPR_N"/>
</dbReference>
<dbReference type="Gene3D" id="3.40.50.720">
    <property type="entry name" value="NAD(P)-binding Rossmann-like Domain"/>
    <property type="match status" value="1"/>
</dbReference>
<evidence type="ECO:0000256" key="8">
    <source>
        <dbReference type="ARBA" id="ARBA00032024"/>
    </source>
</evidence>
<feature type="domain" description="Ketopantoate reductase C-terminal" evidence="12">
    <location>
        <begin position="165"/>
        <end position="287"/>
    </location>
</feature>
<comment type="similarity">
    <text evidence="2 10">Belongs to the ketopantoate reductase family.</text>
</comment>
<dbReference type="PANTHER" id="PTHR43765">
    <property type="entry name" value="2-DEHYDROPANTOATE 2-REDUCTASE-RELATED"/>
    <property type="match status" value="1"/>
</dbReference>
<evidence type="ECO:0000256" key="10">
    <source>
        <dbReference type="RuleBase" id="RU362068"/>
    </source>
</evidence>
<protein>
    <recommendedName>
        <fullName evidence="4 10">2-dehydropantoate 2-reductase</fullName>
        <ecNumber evidence="3 10">1.1.1.169</ecNumber>
    </recommendedName>
    <alternativeName>
        <fullName evidence="8 10">Ketopantoate reductase</fullName>
    </alternativeName>
</protein>
<keyword evidence="14" id="KW-1185">Reference proteome</keyword>
<dbReference type="InterPro" id="IPR036291">
    <property type="entry name" value="NAD(P)-bd_dom_sf"/>
</dbReference>
<dbReference type="GO" id="GO:0015940">
    <property type="term" value="P:pantothenate biosynthetic process"/>
    <property type="evidence" value="ECO:0007669"/>
    <property type="project" value="UniProtKB-UniPathway"/>
</dbReference>
<keyword evidence="7 10" id="KW-0560">Oxidoreductase</keyword>
<name>A0A848G5Y9_9RHOO</name>
<evidence type="ECO:0000256" key="1">
    <source>
        <dbReference type="ARBA" id="ARBA00004994"/>
    </source>
</evidence>
<keyword evidence="5 10" id="KW-0566">Pantothenate biosynthesis</keyword>
<evidence type="ECO:0000259" key="12">
    <source>
        <dbReference type="Pfam" id="PF08546"/>
    </source>
</evidence>
<accession>A0A848G5Y9</accession>
<evidence type="ECO:0000313" key="13">
    <source>
        <dbReference type="EMBL" id="NML25061.1"/>
    </source>
</evidence>
<dbReference type="RefSeq" id="WP_169144710.1">
    <property type="nucleotide sequence ID" value="NZ_JABBGA010000003.1"/>
</dbReference>
<evidence type="ECO:0000256" key="6">
    <source>
        <dbReference type="ARBA" id="ARBA00022857"/>
    </source>
</evidence>
<dbReference type="GO" id="GO:0050661">
    <property type="term" value="F:NADP binding"/>
    <property type="evidence" value="ECO:0007669"/>
    <property type="project" value="TreeGrafter"/>
</dbReference>
<gene>
    <name evidence="13" type="ORF">HHL15_04875</name>
</gene>
<dbReference type="InterPro" id="IPR003710">
    <property type="entry name" value="ApbA"/>
</dbReference>
<dbReference type="UniPathway" id="UPA00028">
    <property type="reaction ID" value="UER00004"/>
</dbReference>
<comment type="catalytic activity">
    <reaction evidence="9 10">
        <text>(R)-pantoate + NADP(+) = 2-dehydropantoate + NADPH + H(+)</text>
        <dbReference type="Rhea" id="RHEA:16233"/>
        <dbReference type="ChEBI" id="CHEBI:11561"/>
        <dbReference type="ChEBI" id="CHEBI:15378"/>
        <dbReference type="ChEBI" id="CHEBI:15980"/>
        <dbReference type="ChEBI" id="CHEBI:57783"/>
        <dbReference type="ChEBI" id="CHEBI:58349"/>
        <dbReference type="EC" id="1.1.1.169"/>
    </reaction>
</comment>
<dbReference type="SUPFAM" id="SSF48179">
    <property type="entry name" value="6-phosphogluconate dehydrogenase C-terminal domain-like"/>
    <property type="match status" value="1"/>
</dbReference>
<dbReference type="Gene3D" id="1.10.1040.10">
    <property type="entry name" value="N-(1-d-carboxylethyl)-l-norvaline Dehydrogenase, domain 2"/>
    <property type="match status" value="1"/>
</dbReference>
<evidence type="ECO:0000256" key="3">
    <source>
        <dbReference type="ARBA" id="ARBA00013014"/>
    </source>
</evidence>
<organism evidence="13 14">
    <name type="scientific">Zoogloea dura</name>
    <dbReference type="NCBI Taxonomy" id="2728840"/>
    <lineage>
        <taxon>Bacteria</taxon>
        <taxon>Pseudomonadati</taxon>
        <taxon>Pseudomonadota</taxon>
        <taxon>Betaproteobacteria</taxon>
        <taxon>Rhodocyclales</taxon>
        <taxon>Zoogloeaceae</taxon>
        <taxon>Zoogloea</taxon>
    </lineage>
</organism>
<evidence type="ECO:0000256" key="2">
    <source>
        <dbReference type="ARBA" id="ARBA00007870"/>
    </source>
</evidence>
<dbReference type="Pfam" id="PF08546">
    <property type="entry name" value="ApbA_C"/>
    <property type="match status" value="1"/>
</dbReference>
<keyword evidence="6 10" id="KW-0521">NADP</keyword>
<sequence length="289" mass="29661">MDTLRFPLAIIGAGALGLHFAARLATAGPVALVARNDAQAAALRAGTRVGGVLFQAQAFGPAALPRADWVILLVKTGDTLAAAATARSMAPRGIVSLQNGLVDHLLQAACPGLPTGQGITTAGAWRDADGVHPAGTGDTLLPPGFEAVAERLTAAGLPARVEPEIAAARLAKLLVNVAINPLAALHGVTNGALREAPYRAALDALVDEAWPVLRAAGLALDAEAARQRVIAVATATAANRASMLQDVQAGRRTEIDAITGALLEMARQQGIDLPAHREIFSRIKALEVD</sequence>
<dbReference type="Pfam" id="PF02558">
    <property type="entry name" value="ApbA"/>
    <property type="match status" value="1"/>
</dbReference>
<evidence type="ECO:0000259" key="11">
    <source>
        <dbReference type="Pfam" id="PF02558"/>
    </source>
</evidence>
<dbReference type="InterPro" id="IPR013328">
    <property type="entry name" value="6PGD_dom2"/>
</dbReference>
<proteinExistence type="inferred from homology"/>
<comment type="pathway">
    <text evidence="1 10">Cofactor biosynthesis; (R)-pantothenate biosynthesis; (R)-pantoate from 3-methyl-2-oxobutanoate: step 2/2.</text>
</comment>
<feature type="domain" description="Ketopantoate reductase N-terminal" evidence="11">
    <location>
        <begin position="9"/>
        <end position="139"/>
    </location>
</feature>
<dbReference type="InterPro" id="IPR008927">
    <property type="entry name" value="6-PGluconate_DH-like_C_sf"/>
</dbReference>
<evidence type="ECO:0000313" key="14">
    <source>
        <dbReference type="Proteomes" id="UP000580043"/>
    </source>
</evidence>
<dbReference type="AlphaFoldDB" id="A0A848G5Y9"/>
<evidence type="ECO:0000256" key="4">
    <source>
        <dbReference type="ARBA" id="ARBA00019465"/>
    </source>
</evidence>
<evidence type="ECO:0000256" key="9">
    <source>
        <dbReference type="ARBA" id="ARBA00048793"/>
    </source>
</evidence>
<comment type="function">
    <text evidence="10">Catalyzes the NADPH-dependent reduction of ketopantoate into pantoic acid.</text>
</comment>
<dbReference type="InterPro" id="IPR050838">
    <property type="entry name" value="Ketopantoate_reductase"/>
</dbReference>
<dbReference type="GO" id="GO:0005737">
    <property type="term" value="C:cytoplasm"/>
    <property type="evidence" value="ECO:0007669"/>
    <property type="project" value="TreeGrafter"/>
</dbReference>
<comment type="caution">
    <text evidence="13">The sequence shown here is derived from an EMBL/GenBank/DDBJ whole genome shotgun (WGS) entry which is preliminary data.</text>
</comment>
<dbReference type="SUPFAM" id="SSF51735">
    <property type="entry name" value="NAD(P)-binding Rossmann-fold domains"/>
    <property type="match status" value="1"/>
</dbReference>
<reference evidence="13 14" key="1">
    <citation type="submission" date="2020-04" db="EMBL/GenBank/DDBJ databases">
        <title>Zoogloea sp. G-4-1-14 isolated from soil.</title>
        <authorList>
            <person name="Dahal R.H."/>
        </authorList>
    </citation>
    <scope>NUCLEOTIDE SEQUENCE [LARGE SCALE GENOMIC DNA]</scope>
    <source>
        <strain evidence="13 14">G-4-1-14</strain>
    </source>
</reference>
<dbReference type="NCBIfam" id="TIGR00745">
    <property type="entry name" value="apbA_panE"/>
    <property type="match status" value="1"/>
</dbReference>